<keyword evidence="8" id="KW-1185">Reference proteome</keyword>
<keyword evidence="3 5" id="KW-0255">Endonuclease</keyword>
<dbReference type="InterPro" id="IPR023411">
    <property type="entry name" value="RNaseA_AS"/>
</dbReference>
<dbReference type="GO" id="GO:0016787">
    <property type="term" value="F:hydrolase activity"/>
    <property type="evidence" value="ECO:0007669"/>
    <property type="project" value="UniProtKB-KW"/>
</dbReference>
<dbReference type="InterPro" id="IPR001427">
    <property type="entry name" value="RNaseA"/>
</dbReference>
<reference evidence="7" key="1">
    <citation type="thesis" date="2020" institute="ProQuest LLC" country="789 East Eisenhower Parkway, Ann Arbor, MI, USA">
        <title>Comparative Genomics and Chromosome Evolution.</title>
        <authorList>
            <person name="Mudd A.B."/>
        </authorList>
    </citation>
    <scope>NUCLEOTIDE SEQUENCE</scope>
    <source>
        <strain evidence="7">1538</strain>
        <tissue evidence="7">Blood</tissue>
    </source>
</reference>
<dbReference type="PANTHER" id="PTHR11437">
    <property type="entry name" value="RIBONUCLEASE"/>
    <property type="match status" value="1"/>
</dbReference>
<evidence type="ECO:0000256" key="1">
    <source>
        <dbReference type="ARBA" id="ARBA00005600"/>
    </source>
</evidence>
<dbReference type="GO" id="GO:0004519">
    <property type="term" value="F:endonuclease activity"/>
    <property type="evidence" value="ECO:0007669"/>
    <property type="project" value="UniProtKB-KW"/>
</dbReference>
<dbReference type="InterPro" id="IPR023412">
    <property type="entry name" value="RNaseA_domain"/>
</dbReference>
<dbReference type="GO" id="GO:0004540">
    <property type="term" value="F:RNA nuclease activity"/>
    <property type="evidence" value="ECO:0007669"/>
    <property type="project" value="TreeGrafter"/>
</dbReference>
<evidence type="ECO:0000313" key="7">
    <source>
        <dbReference type="EMBL" id="DBA20550.1"/>
    </source>
</evidence>
<evidence type="ECO:0000256" key="2">
    <source>
        <dbReference type="ARBA" id="ARBA00022722"/>
    </source>
</evidence>
<evidence type="ECO:0000256" key="4">
    <source>
        <dbReference type="ARBA" id="ARBA00022801"/>
    </source>
</evidence>
<evidence type="ECO:0000256" key="3">
    <source>
        <dbReference type="ARBA" id="ARBA00022759"/>
    </source>
</evidence>
<evidence type="ECO:0000259" key="6">
    <source>
        <dbReference type="SMART" id="SM00092"/>
    </source>
</evidence>
<keyword evidence="4 5" id="KW-0378">Hydrolase</keyword>
<name>A0AAV3AB43_PYXAD</name>
<dbReference type="EMBL" id="DYDO01000007">
    <property type="protein sequence ID" value="DBA20550.1"/>
    <property type="molecule type" value="Genomic_DNA"/>
</dbReference>
<sequence>MCLKTSVFLIIGVVLCLSHLSSCQNWETFKSKHIRDSPINCDSAMNNSIFIIQNRCKRLNTFIISDPDTVQAICSRVPGRSNVTSPTSFQLINCIRNSDITPPCPYTSSDENSVICITCERTLPVHFVKVGKCSAAEQKHGLL</sequence>
<dbReference type="AlphaFoldDB" id="A0AAV3AB43"/>
<accession>A0AAV3AB43</accession>
<proteinExistence type="inferred from homology"/>
<gene>
    <name evidence="7" type="ORF">GDO54_017315</name>
</gene>
<evidence type="ECO:0000256" key="5">
    <source>
        <dbReference type="RuleBase" id="RU000651"/>
    </source>
</evidence>
<protein>
    <recommendedName>
        <fullName evidence="6">Ribonuclease A-domain domain-containing protein</fullName>
    </recommendedName>
</protein>
<keyword evidence="2 5" id="KW-0540">Nuclease</keyword>
<organism evidence="7 8">
    <name type="scientific">Pyxicephalus adspersus</name>
    <name type="common">African bullfrog</name>
    <dbReference type="NCBI Taxonomy" id="30357"/>
    <lineage>
        <taxon>Eukaryota</taxon>
        <taxon>Metazoa</taxon>
        <taxon>Chordata</taxon>
        <taxon>Craniata</taxon>
        <taxon>Vertebrata</taxon>
        <taxon>Euteleostomi</taxon>
        <taxon>Amphibia</taxon>
        <taxon>Batrachia</taxon>
        <taxon>Anura</taxon>
        <taxon>Neobatrachia</taxon>
        <taxon>Ranoidea</taxon>
        <taxon>Pyxicephalidae</taxon>
        <taxon>Pyxicephalinae</taxon>
        <taxon>Pyxicephalus</taxon>
    </lineage>
</organism>
<keyword evidence="5" id="KW-0732">Signal</keyword>
<comment type="caution">
    <text evidence="7">The sequence shown here is derived from an EMBL/GenBank/DDBJ whole genome shotgun (WGS) entry which is preliminary data.</text>
</comment>
<dbReference type="PROSITE" id="PS00127">
    <property type="entry name" value="RNASE_PANCREATIC"/>
    <property type="match status" value="1"/>
</dbReference>
<dbReference type="GO" id="GO:0003676">
    <property type="term" value="F:nucleic acid binding"/>
    <property type="evidence" value="ECO:0007669"/>
    <property type="project" value="InterPro"/>
</dbReference>
<dbReference type="SMART" id="SM00092">
    <property type="entry name" value="RNAse_Pc"/>
    <property type="match status" value="1"/>
</dbReference>
<feature type="signal peptide" evidence="5">
    <location>
        <begin position="1"/>
        <end position="23"/>
    </location>
</feature>
<dbReference type="Pfam" id="PF00074">
    <property type="entry name" value="RnaseA"/>
    <property type="match status" value="1"/>
</dbReference>
<evidence type="ECO:0000313" key="8">
    <source>
        <dbReference type="Proteomes" id="UP001181693"/>
    </source>
</evidence>
<dbReference type="SUPFAM" id="SSF54076">
    <property type="entry name" value="RNase A-like"/>
    <property type="match status" value="1"/>
</dbReference>
<dbReference type="InterPro" id="IPR036816">
    <property type="entry name" value="RNaseA-like_dom_sf"/>
</dbReference>
<feature type="chain" id="PRO_5043100793" description="Ribonuclease A-domain domain-containing protein" evidence="5">
    <location>
        <begin position="24"/>
        <end position="143"/>
    </location>
</feature>
<dbReference type="Proteomes" id="UP001181693">
    <property type="component" value="Unassembled WGS sequence"/>
</dbReference>
<comment type="similarity">
    <text evidence="1 5">Belongs to the pancreatic ribonuclease family.</text>
</comment>
<dbReference type="Gene3D" id="3.10.130.10">
    <property type="entry name" value="Ribonuclease A-like domain"/>
    <property type="match status" value="1"/>
</dbReference>
<feature type="domain" description="Ribonuclease A-domain" evidence="6">
    <location>
        <begin position="22"/>
        <end position="131"/>
    </location>
</feature>
<dbReference type="PANTHER" id="PTHR11437:SF66">
    <property type="entry name" value="RNASE 3"/>
    <property type="match status" value="1"/>
</dbReference>
<dbReference type="GO" id="GO:0050830">
    <property type="term" value="P:defense response to Gram-positive bacterium"/>
    <property type="evidence" value="ECO:0007669"/>
    <property type="project" value="TreeGrafter"/>
</dbReference>